<dbReference type="GO" id="GO:0017083">
    <property type="term" value="F:4-galactosyl-N-acetylglucosaminide 3-alpha-L-fucosyltransferase activity"/>
    <property type="evidence" value="ECO:0007669"/>
    <property type="project" value="UniProtKB-EC"/>
</dbReference>
<evidence type="ECO:0000256" key="12">
    <source>
        <dbReference type="ARBA" id="ARBA00023136"/>
    </source>
</evidence>
<comment type="similarity">
    <text evidence="3 24">Belongs to the glycosyltransferase 10 family.</text>
</comment>
<evidence type="ECO:0000256" key="9">
    <source>
        <dbReference type="ARBA" id="ARBA00022989"/>
    </source>
</evidence>
<reference evidence="27" key="2">
    <citation type="submission" date="2025-08" db="UniProtKB">
        <authorList>
            <consortium name="Ensembl"/>
        </authorList>
    </citation>
    <scope>IDENTIFICATION</scope>
</reference>
<dbReference type="EC" id="2.4.1.-" evidence="24"/>
<dbReference type="InterPro" id="IPR055270">
    <property type="entry name" value="Glyco_tran_10_C"/>
</dbReference>
<evidence type="ECO:0000256" key="4">
    <source>
        <dbReference type="ARBA" id="ARBA00011738"/>
    </source>
</evidence>
<evidence type="ECO:0000256" key="21">
    <source>
        <dbReference type="ARBA" id="ARBA00037848"/>
    </source>
</evidence>
<dbReference type="Pfam" id="PF00852">
    <property type="entry name" value="Glyco_transf_10"/>
    <property type="match status" value="1"/>
</dbReference>
<comment type="catalytic activity">
    <reaction evidence="19">
        <text>an N-acetyl-alpha-neuraminyl-(2-&gt;3)-beta-D-galactosyl-(1-&gt;4)-N-acetyl-beta-D-glucosaminyl derivative + GDP-beta-L-fucose = an alpha-Neu5Ac-(2-&gt;3)-beta-D-Gal-(1-&gt;4)-[alpha-L-Fuc-(1-&gt;3)]-beta-D-GlcNAc derivative + GDP + H(+)</text>
        <dbReference type="Rhea" id="RHEA:56076"/>
        <dbReference type="ChEBI" id="CHEBI:15378"/>
        <dbReference type="ChEBI" id="CHEBI:57273"/>
        <dbReference type="ChEBI" id="CHEBI:58189"/>
        <dbReference type="ChEBI" id="CHEBI:136545"/>
        <dbReference type="ChEBI" id="CHEBI:139509"/>
    </reaction>
    <physiologicalReaction direction="left-to-right" evidence="19">
        <dbReference type="Rhea" id="RHEA:56077"/>
    </physiologicalReaction>
</comment>
<organism evidence="27 28">
    <name type="scientific">Salmo trutta</name>
    <name type="common">Brown trout</name>
    <dbReference type="NCBI Taxonomy" id="8032"/>
    <lineage>
        <taxon>Eukaryota</taxon>
        <taxon>Metazoa</taxon>
        <taxon>Chordata</taxon>
        <taxon>Craniata</taxon>
        <taxon>Vertebrata</taxon>
        <taxon>Euteleostomi</taxon>
        <taxon>Actinopterygii</taxon>
        <taxon>Neopterygii</taxon>
        <taxon>Teleostei</taxon>
        <taxon>Protacanthopterygii</taxon>
        <taxon>Salmoniformes</taxon>
        <taxon>Salmonidae</taxon>
        <taxon>Salmoninae</taxon>
        <taxon>Salmo</taxon>
    </lineage>
</organism>
<name>A0A674DA49_SALTR</name>
<comment type="catalytic activity">
    <reaction evidence="22">
        <text>beta-D-Gal-(1-&gt;4)-beta-D-GlcNAc-(1-&gt;3)-beta-D-Gal-(1-&gt;4)-D-Glc + GDP-beta-L-fucose = beta-D-Gal-(1-&gt;4)-[alpha-L-Fuc-(1-&gt;3)]-beta-D-GlcNAc-(1-&gt;3)-beta-D-Gal-(1-&gt;4)-D-Glc + GDP + H(+)</text>
        <dbReference type="Rhea" id="RHEA:77187"/>
        <dbReference type="ChEBI" id="CHEBI:15378"/>
        <dbReference type="ChEBI" id="CHEBI:57273"/>
        <dbReference type="ChEBI" id="CHEBI:58189"/>
        <dbReference type="ChEBI" id="CHEBI:60239"/>
        <dbReference type="ChEBI" id="CHEBI:61352"/>
    </reaction>
    <physiologicalReaction direction="left-to-right" evidence="22">
        <dbReference type="Rhea" id="RHEA:77188"/>
    </physiologicalReaction>
</comment>
<dbReference type="InParanoid" id="A0A674DA49"/>
<comment type="catalytic activity">
    <reaction evidence="16">
        <text>alpha-D-galactosyl-(1-&gt;3)-beta-D-galactosyl-(1-&gt;4)-N-acetyl-beta-D-glucosaminyl-(1-&gt;3)-beta-D-galactosyl-(1-&gt;4)-beta-D-glucosyl-(1&lt;-&gt;1')-ceramide + GDP-beta-L-fucose = a neolactoside IV(3)-alpha-Gal,III(3)-alpha-Fuc-nLc4Cer + GDP + H(+)</text>
        <dbReference type="Rhea" id="RHEA:48380"/>
        <dbReference type="ChEBI" id="CHEBI:15378"/>
        <dbReference type="ChEBI" id="CHEBI:57273"/>
        <dbReference type="ChEBI" id="CHEBI:58189"/>
        <dbReference type="ChEBI" id="CHEBI:90380"/>
        <dbReference type="ChEBI" id="CHEBI:90381"/>
    </reaction>
    <physiologicalReaction direction="left-to-right" evidence="16">
        <dbReference type="Rhea" id="RHEA:48381"/>
    </physiologicalReaction>
</comment>
<dbReference type="FunFam" id="3.40.50.11660:FF:000001">
    <property type="entry name" value="alpha-(1,3)-fucosyltransferase 9"/>
    <property type="match status" value="1"/>
</dbReference>
<evidence type="ECO:0000256" key="15">
    <source>
        <dbReference type="ARBA" id="ARBA00029329"/>
    </source>
</evidence>
<dbReference type="InterPro" id="IPR001503">
    <property type="entry name" value="Glyco_trans_10"/>
</dbReference>
<accession>A0A674DA49</accession>
<evidence type="ECO:0000256" key="3">
    <source>
        <dbReference type="ARBA" id="ARBA00008919"/>
    </source>
</evidence>
<keyword evidence="9 24" id="KW-1133">Transmembrane helix</keyword>
<dbReference type="SUPFAM" id="SSF53756">
    <property type="entry name" value="UDP-Glycosyltransferase/glycogen phosphorylase"/>
    <property type="match status" value="1"/>
</dbReference>
<dbReference type="UniPathway" id="UPA00378"/>
<comment type="pathway">
    <text evidence="1">Protein modification; protein glycosylation.</text>
</comment>
<evidence type="ECO:0000256" key="13">
    <source>
        <dbReference type="ARBA" id="ARBA00023157"/>
    </source>
</evidence>
<evidence type="ECO:0000256" key="5">
    <source>
        <dbReference type="ARBA" id="ARBA00022676"/>
    </source>
</evidence>
<comment type="catalytic activity">
    <reaction evidence="18">
        <text>alpha-N-glycoloylneuraminosyl-(2-&gt;3)-beta-D-galactosyl-(1-&gt;4)-N-acetyl-beta-D-glucosaminyl-(1-&gt;3)-beta-D-galactosyl-(1-&gt;4)-N-acetyl-beta-D-glucosaminyl-(1-&gt;3)-beta-D-galactosyl-(1-&gt;4)-beta-D-glucosyl-(1&lt;-&gt;1')-ceramide + GDP-beta-L-fucose = alpha-N-glycoloylneuraminosyl-(2-&gt;3)-beta-D-galactosyl-(1-&gt;4)-N-acetyl-beta-D-glucosaminyl-(1-&gt;3)-beta-D-galactosyl-(1-&gt;4)-[alpha-L-fucosyl-(1-&gt;3)]-N-acetyl-beta-D-glucosaminyl-(1-&gt;3)-beta-D-galactosyl-(1-&gt;4)-beta-D-glucosyl-(1&lt;-&gt;1')-ceramide + GDP + H(+)</text>
        <dbReference type="Rhea" id="RHEA:48388"/>
        <dbReference type="ChEBI" id="CHEBI:15378"/>
        <dbReference type="ChEBI" id="CHEBI:57273"/>
        <dbReference type="ChEBI" id="CHEBI:58189"/>
        <dbReference type="ChEBI" id="CHEBI:90383"/>
        <dbReference type="ChEBI" id="CHEBI:90384"/>
    </reaction>
    <physiologicalReaction direction="left-to-right" evidence="18">
        <dbReference type="Rhea" id="RHEA:48389"/>
    </physiologicalReaction>
</comment>
<evidence type="ECO:0000256" key="2">
    <source>
        <dbReference type="ARBA" id="ARBA00004934"/>
    </source>
</evidence>
<keyword evidence="8" id="KW-0735">Signal-anchor</keyword>
<evidence type="ECO:0000256" key="23">
    <source>
        <dbReference type="ARBA" id="ARBA00043838"/>
    </source>
</evidence>
<keyword evidence="28" id="KW-1185">Reference proteome</keyword>
<reference evidence="27" key="3">
    <citation type="submission" date="2025-09" db="UniProtKB">
        <authorList>
            <consortium name="Ensembl"/>
        </authorList>
    </citation>
    <scope>IDENTIFICATION</scope>
</reference>
<dbReference type="InterPro" id="IPR031481">
    <property type="entry name" value="Glyco_tran_10_N"/>
</dbReference>
<sequence>MATATLNSLLRLLVKAIIAIGCFVTFFLMYFKPSSNWLAKPIESSTLPIQEEKEENKVHNKTIVLLWMWPFGQSYDLDTCSTQFNIEGCFLTADRDLYNKSSGVIIHHRDIKSDLSNLPPLQRPPFQKWVWMNLESPSHTYKNPGLRNIFNLTLNYRQDADIEVPYGSVVFSQKEGEAFVLPIKTKLVCWIVSNWNPDHARTRYFNELHKHIEIHTYGKAFGEHVNDQDFLDTISSCKFYLSFENSIHKDYITEKLYNPLAAGSVPIALGPPRQNYENFVPGDAFIHVDDFLSPKELANQLTLLHTNEEMYLRYFDWRRHFNVKRSHFWAEHTCHACDYIKRHKEYKVCNNLDTWFWADMELS</sequence>
<keyword evidence="11" id="KW-0443">Lipid metabolism</keyword>
<dbReference type="Ensembl" id="ENSSTUT00000099045.1">
    <property type="protein sequence ID" value="ENSSTUP00000092872.1"/>
    <property type="gene ID" value="ENSSTUG00000041026.1"/>
</dbReference>
<dbReference type="PANTHER" id="PTHR11929:SF10">
    <property type="entry name" value="4-GALACTOSYL-N-ACETYLGLUCOSAMINIDE 3-ALPHA-L-FUCOSYLTRANSFERASE 9"/>
    <property type="match status" value="1"/>
</dbReference>
<evidence type="ECO:0000256" key="19">
    <source>
        <dbReference type="ARBA" id="ARBA00036481"/>
    </source>
</evidence>
<keyword evidence="5 24" id="KW-0328">Glycosyltransferase</keyword>
<evidence type="ECO:0000256" key="14">
    <source>
        <dbReference type="ARBA" id="ARBA00023180"/>
    </source>
</evidence>
<keyword evidence="13" id="KW-1015">Disulfide bond</keyword>
<keyword evidence="6 24" id="KW-0808">Transferase</keyword>
<evidence type="ECO:0000256" key="17">
    <source>
        <dbReference type="ARBA" id="ARBA00036234"/>
    </source>
</evidence>
<evidence type="ECO:0000259" key="26">
    <source>
        <dbReference type="Pfam" id="PF17039"/>
    </source>
</evidence>
<comment type="catalytic activity">
    <reaction evidence="23">
        <text>an alpha-L-Fuc-(1-&gt;2)-beta-D-Gal-(1-&gt;4)-beta-D-GlcNAc derivative + GDP-beta-L-fucose = an alpha-L-Fuc-(1-&gt;2)-beta-D-Gal-(1-&gt;4)-[alpha-L-Fuc-(1-&gt;3)]-beta-D-GlcNAc derivative + GDP + H(+)</text>
        <dbReference type="Rhea" id="RHEA:77191"/>
        <dbReference type="ChEBI" id="CHEBI:15378"/>
        <dbReference type="ChEBI" id="CHEBI:57273"/>
        <dbReference type="ChEBI" id="CHEBI:58189"/>
        <dbReference type="ChEBI" id="CHEBI:133510"/>
        <dbReference type="ChEBI" id="CHEBI:195560"/>
    </reaction>
    <physiologicalReaction direction="left-to-right" evidence="23">
        <dbReference type="Rhea" id="RHEA:77192"/>
    </physiologicalReaction>
</comment>
<keyword evidence="12 24" id="KW-0472">Membrane</keyword>
<feature type="domain" description="Fucosyltransferase N-terminal" evidence="26">
    <location>
        <begin position="60"/>
        <end position="167"/>
    </location>
</feature>
<evidence type="ECO:0000313" key="27">
    <source>
        <dbReference type="Ensembl" id="ENSSTUP00000092872.1"/>
    </source>
</evidence>
<evidence type="ECO:0000256" key="1">
    <source>
        <dbReference type="ARBA" id="ARBA00004922"/>
    </source>
</evidence>
<dbReference type="Gene3D" id="3.40.50.11660">
    <property type="entry name" value="Glycosyl transferase family 10, C-terminal domain"/>
    <property type="match status" value="1"/>
</dbReference>
<proteinExistence type="inferred from homology"/>
<dbReference type="PANTHER" id="PTHR11929">
    <property type="entry name" value="ALPHA- 1,3 -FUCOSYLTRANSFERASE"/>
    <property type="match status" value="1"/>
</dbReference>
<dbReference type="InterPro" id="IPR038577">
    <property type="entry name" value="GT10-like_C_sf"/>
</dbReference>
<comment type="subcellular location">
    <subcellularLocation>
        <location evidence="24">Golgi apparatus</location>
        <location evidence="24">Golgi stack membrane</location>
        <topology evidence="24">Single-pass type II membrane protein</topology>
    </subcellularLocation>
    <subcellularLocation>
        <location evidence="21">Golgi apparatus</location>
        <location evidence="21">trans-Golgi network membrane</location>
        <topology evidence="21">Single-pass type II membrane protein</topology>
    </subcellularLocation>
</comment>
<comment type="catalytic activity">
    <reaction evidence="20">
        <text>a neolactoside nLc4Cer + GDP-beta-L-fucose = a neolactoside III(3)-alpha-Fuc-nLc4Cer + GDP + H(+)</text>
        <dbReference type="Rhea" id="RHEA:48376"/>
        <dbReference type="ChEBI" id="CHEBI:15378"/>
        <dbReference type="ChEBI" id="CHEBI:57273"/>
        <dbReference type="ChEBI" id="CHEBI:58189"/>
        <dbReference type="ChEBI" id="CHEBI:90376"/>
        <dbReference type="ChEBI" id="CHEBI:90379"/>
    </reaction>
    <physiologicalReaction direction="left-to-right" evidence="20">
        <dbReference type="Rhea" id="RHEA:48377"/>
    </physiologicalReaction>
</comment>
<keyword evidence="7 24" id="KW-0812">Transmembrane</keyword>
<keyword evidence="10 24" id="KW-0333">Golgi apparatus</keyword>
<evidence type="ECO:0000259" key="25">
    <source>
        <dbReference type="Pfam" id="PF00852"/>
    </source>
</evidence>
<gene>
    <name evidence="27" type="primary">FUT9</name>
</gene>
<evidence type="ECO:0000256" key="11">
    <source>
        <dbReference type="ARBA" id="ARBA00023098"/>
    </source>
</evidence>
<comment type="catalytic activity">
    <reaction evidence="17">
        <text>an alpha-Neu5Ac-(2-&gt;3)-beta-D-Gal-(1-&gt;4)-beta-D-GlcNAc-(1-&gt;3)-beta-D-Gal-(1-&gt;4)-beta-D-GlcNAc derivative + GDP-beta-L-fucose = an alpha-Neu5Ac-(2-&gt;3)-beta-D-Gal-(1-&gt;4)-beta-D-GlcNAc-(1-&gt;3)-beta-D-Gal-(1-&gt;4)-[alpha-L-Fuc-(1-&gt;3)]-beta-D-GlcNAc derivative + GDP + H(+)</text>
        <dbReference type="Rhea" id="RHEA:68044"/>
        <dbReference type="ChEBI" id="CHEBI:15378"/>
        <dbReference type="ChEBI" id="CHEBI:57273"/>
        <dbReference type="ChEBI" id="CHEBI:58189"/>
        <dbReference type="ChEBI" id="CHEBI:145343"/>
        <dbReference type="ChEBI" id="CHEBI:176900"/>
    </reaction>
    <physiologicalReaction direction="left-to-right" evidence="17">
        <dbReference type="Rhea" id="RHEA:68045"/>
    </physiologicalReaction>
</comment>
<evidence type="ECO:0000256" key="7">
    <source>
        <dbReference type="ARBA" id="ARBA00022692"/>
    </source>
</evidence>
<evidence type="ECO:0000256" key="8">
    <source>
        <dbReference type="ARBA" id="ARBA00022968"/>
    </source>
</evidence>
<keyword evidence="14" id="KW-0325">Glycoprotein</keyword>
<dbReference type="Proteomes" id="UP000472277">
    <property type="component" value="Chromosome 1"/>
</dbReference>
<dbReference type="Pfam" id="PF17039">
    <property type="entry name" value="Glyco_tran_10_N"/>
    <property type="match status" value="1"/>
</dbReference>
<evidence type="ECO:0000256" key="20">
    <source>
        <dbReference type="ARBA" id="ARBA00036757"/>
    </source>
</evidence>
<evidence type="ECO:0000256" key="24">
    <source>
        <dbReference type="RuleBase" id="RU003832"/>
    </source>
</evidence>
<dbReference type="OMA" id="WNPDHAR"/>
<evidence type="ECO:0000256" key="16">
    <source>
        <dbReference type="ARBA" id="ARBA00036053"/>
    </source>
</evidence>
<dbReference type="GO" id="GO:0006629">
    <property type="term" value="P:lipid metabolic process"/>
    <property type="evidence" value="ECO:0007669"/>
    <property type="project" value="UniProtKB-KW"/>
</dbReference>
<comment type="catalytic activity">
    <reaction evidence="15">
        <text>a beta-D-galactosyl-(1-&gt;4)-N-acetyl-beta-D-glucosaminyl derivative + GDP-beta-L-fucose = a beta-D-galactosyl-(1-&gt;4)-[alpha-L-fucosyl-(1-&gt;3)]-N-acetyl-beta-D-glucosaminyl derivative + GDP + H(+)</text>
        <dbReference type="Rhea" id="RHEA:14257"/>
        <dbReference type="ChEBI" id="CHEBI:15378"/>
        <dbReference type="ChEBI" id="CHEBI:57273"/>
        <dbReference type="ChEBI" id="CHEBI:58189"/>
        <dbReference type="ChEBI" id="CHEBI:133507"/>
        <dbReference type="ChEBI" id="CHEBI:137941"/>
        <dbReference type="EC" id="2.4.1.152"/>
    </reaction>
    <physiologicalReaction direction="left-to-right" evidence="15">
        <dbReference type="Rhea" id="RHEA:14258"/>
    </physiologicalReaction>
</comment>
<comment type="subunit">
    <text evidence="4">Homodimer.</text>
</comment>
<reference evidence="27" key="1">
    <citation type="submission" date="2021-04" db="EMBL/GenBank/DDBJ databases">
        <authorList>
            <consortium name="Wellcome Sanger Institute Data Sharing"/>
        </authorList>
    </citation>
    <scope>NUCLEOTIDE SEQUENCE [LARGE SCALE GENOMIC DNA]</scope>
</reference>
<evidence type="ECO:0000256" key="22">
    <source>
        <dbReference type="ARBA" id="ARBA00043828"/>
    </source>
</evidence>
<dbReference type="GeneTree" id="ENSGT00940000155095"/>
<feature type="transmembrane region" description="Helical" evidence="24">
    <location>
        <begin position="12"/>
        <end position="31"/>
    </location>
</feature>
<feature type="domain" description="Fucosyltransferase C-terminal" evidence="25">
    <location>
        <begin position="183"/>
        <end position="355"/>
    </location>
</feature>
<dbReference type="AlphaFoldDB" id="A0A674DA49"/>
<protein>
    <recommendedName>
        <fullName evidence="24">Fucosyltransferase</fullName>
        <ecNumber evidence="24">2.4.1.-</ecNumber>
    </recommendedName>
</protein>
<evidence type="ECO:0000256" key="18">
    <source>
        <dbReference type="ARBA" id="ARBA00036295"/>
    </source>
</evidence>
<evidence type="ECO:0000256" key="6">
    <source>
        <dbReference type="ARBA" id="ARBA00022679"/>
    </source>
</evidence>
<evidence type="ECO:0000256" key="10">
    <source>
        <dbReference type="ARBA" id="ARBA00023034"/>
    </source>
</evidence>
<dbReference type="GO" id="GO:0032580">
    <property type="term" value="C:Golgi cisterna membrane"/>
    <property type="evidence" value="ECO:0007669"/>
    <property type="project" value="UniProtKB-SubCell"/>
</dbReference>
<evidence type="ECO:0000313" key="28">
    <source>
        <dbReference type="Proteomes" id="UP000472277"/>
    </source>
</evidence>
<comment type="pathway">
    <text evidence="2">Glycolipid biosynthesis.</text>
</comment>